<dbReference type="RefSeq" id="WP_212774230.1">
    <property type="nucleotide sequence ID" value="NZ_AP024601.1"/>
</dbReference>
<reference evidence="1" key="2">
    <citation type="journal article" date="2021" name="Microbiol. Resour. Announc.">
        <title>Complete Genome Sequence of Polycladomyces abyssicola JIR-001T, Isolated from Hemipelagic Sediment in Deep Seawater.</title>
        <authorList>
            <person name="Tsubouchi T."/>
            <person name="Kaneko Y."/>
        </authorList>
    </citation>
    <scope>NUCLEOTIDE SEQUENCE</scope>
    <source>
        <strain evidence="1">JIR-001</strain>
    </source>
</reference>
<proteinExistence type="predicted"/>
<protein>
    <submittedName>
        <fullName evidence="1">Uncharacterized protein</fullName>
    </submittedName>
</protein>
<evidence type="ECO:0000313" key="2">
    <source>
        <dbReference type="Proteomes" id="UP000677436"/>
    </source>
</evidence>
<gene>
    <name evidence="1" type="ORF">JIR001_07100</name>
</gene>
<dbReference type="Proteomes" id="UP000677436">
    <property type="component" value="Chromosome"/>
</dbReference>
<organism evidence="1 2">
    <name type="scientific">Polycladomyces abyssicola</name>
    <dbReference type="NCBI Taxonomy" id="1125966"/>
    <lineage>
        <taxon>Bacteria</taxon>
        <taxon>Bacillati</taxon>
        <taxon>Bacillota</taxon>
        <taxon>Bacilli</taxon>
        <taxon>Bacillales</taxon>
        <taxon>Thermoactinomycetaceae</taxon>
        <taxon>Polycladomyces</taxon>
    </lineage>
</organism>
<dbReference type="EMBL" id="AP024601">
    <property type="protein sequence ID" value="BCU80927.1"/>
    <property type="molecule type" value="Genomic_DNA"/>
</dbReference>
<evidence type="ECO:0000313" key="1">
    <source>
        <dbReference type="EMBL" id="BCU80927.1"/>
    </source>
</evidence>
<keyword evidence="2" id="KW-1185">Reference proteome</keyword>
<dbReference type="AlphaFoldDB" id="A0A8D5ZMJ5"/>
<dbReference type="KEGG" id="pabs:JIR001_07100"/>
<sequence>MKSGSRSIMSGSRFYVRPIIRLGIHHFLVILKNSTDEQVIFAAGNDVCRSDLSTAVHGCVGKELTGVRFFCTLIGNKTKGKMI</sequence>
<accession>A0A8D5ZMJ5</accession>
<reference evidence="1" key="1">
    <citation type="journal article" date="2013" name="Int. J. Syst. Evol. Microbiol.">
        <title>Polycladomyces abyssicola gen. nov., sp. nov., a thermophilic filamentous bacterium isolated from hemipelagic sediment.</title>
        <authorList>
            <person name="Tsubouchi T."/>
            <person name="Shimane Y."/>
            <person name="Mori K."/>
            <person name="Usui K."/>
            <person name="Hiraki T."/>
            <person name="Tame A."/>
            <person name="Uematsu K."/>
            <person name="Maruyama T."/>
            <person name="Hatada Y."/>
        </authorList>
    </citation>
    <scope>NUCLEOTIDE SEQUENCE</scope>
    <source>
        <strain evidence="1">JIR-001</strain>
    </source>
</reference>
<name>A0A8D5ZMJ5_9BACL</name>